<dbReference type="AlphaFoldDB" id="A0A0A9BGK1"/>
<reference evidence="2" key="2">
    <citation type="journal article" date="2015" name="Data Brief">
        <title>Shoot transcriptome of the giant reed, Arundo donax.</title>
        <authorList>
            <person name="Barrero R.A."/>
            <person name="Guerrero F.D."/>
            <person name="Moolhuijzen P."/>
            <person name="Goolsby J.A."/>
            <person name="Tidwell J."/>
            <person name="Bellgard S.E."/>
            <person name="Bellgard M.I."/>
        </authorList>
    </citation>
    <scope>NUCLEOTIDE SEQUENCE</scope>
    <source>
        <tissue evidence="2">Shoot tissue taken approximately 20 cm above the soil surface</tissue>
    </source>
</reference>
<keyword evidence="1" id="KW-0472">Membrane</keyword>
<keyword evidence="1" id="KW-0812">Transmembrane</keyword>
<proteinExistence type="predicted"/>
<evidence type="ECO:0000256" key="1">
    <source>
        <dbReference type="SAM" id="Phobius"/>
    </source>
</evidence>
<evidence type="ECO:0000313" key="2">
    <source>
        <dbReference type="EMBL" id="JAD61283.1"/>
    </source>
</evidence>
<sequence length="36" mass="4028">MGFLKLPLSLCLYTTIITGQYIVSTFIMGKLIYSTP</sequence>
<organism evidence="2">
    <name type="scientific">Arundo donax</name>
    <name type="common">Giant reed</name>
    <name type="synonym">Donax arundinaceus</name>
    <dbReference type="NCBI Taxonomy" id="35708"/>
    <lineage>
        <taxon>Eukaryota</taxon>
        <taxon>Viridiplantae</taxon>
        <taxon>Streptophyta</taxon>
        <taxon>Embryophyta</taxon>
        <taxon>Tracheophyta</taxon>
        <taxon>Spermatophyta</taxon>
        <taxon>Magnoliopsida</taxon>
        <taxon>Liliopsida</taxon>
        <taxon>Poales</taxon>
        <taxon>Poaceae</taxon>
        <taxon>PACMAD clade</taxon>
        <taxon>Arundinoideae</taxon>
        <taxon>Arundineae</taxon>
        <taxon>Arundo</taxon>
    </lineage>
</organism>
<keyword evidence="1" id="KW-1133">Transmembrane helix</keyword>
<feature type="transmembrane region" description="Helical" evidence="1">
    <location>
        <begin position="12"/>
        <end position="33"/>
    </location>
</feature>
<dbReference type="EMBL" id="GBRH01236612">
    <property type="protein sequence ID" value="JAD61283.1"/>
    <property type="molecule type" value="Transcribed_RNA"/>
</dbReference>
<name>A0A0A9BGK1_ARUDO</name>
<accession>A0A0A9BGK1</accession>
<reference evidence="2" key="1">
    <citation type="submission" date="2014-09" db="EMBL/GenBank/DDBJ databases">
        <authorList>
            <person name="Magalhaes I.L.F."/>
            <person name="Oliveira U."/>
            <person name="Santos F.R."/>
            <person name="Vidigal T.H.D.A."/>
            <person name="Brescovit A.D."/>
            <person name="Santos A.J."/>
        </authorList>
    </citation>
    <scope>NUCLEOTIDE SEQUENCE</scope>
    <source>
        <tissue evidence="2">Shoot tissue taken approximately 20 cm above the soil surface</tissue>
    </source>
</reference>
<protein>
    <submittedName>
        <fullName evidence="2">Uncharacterized protein</fullName>
    </submittedName>
</protein>